<dbReference type="Gene3D" id="3.40.190.10">
    <property type="entry name" value="Periplasmic binding protein-like II"/>
    <property type="match status" value="2"/>
</dbReference>
<dbReference type="RefSeq" id="WP_103903078.1">
    <property type="nucleotide sequence ID" value="NZ_PQWB01000049.1"/>
</dbReference>
<dbReference type="AlphaFoldDB" id="A0A2S5DEY4"/>
<organism evidence="3 4">
    <name type="scientific">Chromobacterium alticapitis</name>
    <dbReference type="NCBI Taxonomy" id="2073169"/>
    <lineage>
        <taxon>Bacteria</taxon>
        <taxon>Pseudomonadati</taxon>
        <taxon>Pseudomonadota</taxon>
        <taxon>Betaproteobacteria</taxon>
        <taxon>Neisseriales</taxon>
        <taxon>Chromobacteriaceae</taxon>
        <taxon>Chromobacterium</taxon>
    </lineage>
</organism>
<dbReference type="SUPFAM" id="SSF53850">
    <property type="entry name" value="Periplasmic binding protein-like II"/>
    <property type="match status" value="1"/>
</dbReference>
<evidence type="ECO:0000256" key="1">
    <source>
        <dbReference type="SAM" id="SignalP"/>
    </source>
</evidence>
<dbReference type="EMBL" id="PQWB01000049">
    <property type="protein sequence ID" value="POZ61663.1"/>
    <property type="molecule type" value="Genomic_DNA"/>
</dbReference>
<evidence type="ECO:0000313" key="4">
    <source>
        <dbReference type="Proteomes" id="UP000237082"/>
    </source>
</evidence>
<dbReference type="OrthoDB" id="8585115at2"/>
<dbReference type="InterPro" id="IPR001638">
    <property type="entry name" value="Solute-binding_3/MltF_N"/>
</dbReference>
<sequence length="233" mass="25517">MKWLMAALVGMLAQPCAAAELRLLLVPLPGVMEPEPGGGMAKGGGIELMREVSRRAGVPFHFEFYPQARAMLLTQQQADACMPIAQLPDLRPKFTWSAPILSIQIVLVARRDDDRQWSGLEQARKLRVGALRGSMVASRLRQLGFEPEDSVDYLTGLRKLQLGRLDLWGMLDVGLASVAGRLGMPPPRVALVVERSDVAFACNSQVSPDILASLNRAIAAMQKDGSFQKFPLR</sequence>
<keyword evidence="1" id="KW-0732">Signal</keyword>
<protein>
    <recommendedName>
        <fullName evidence="2">Solute-binding protein family 3/N-terminal domain-containing protein</fullName>
    </recommendedName>
</protein>
<keyword evidence="4" id="KW-1185">Reference proteome</keyword>
<feature type="domain" description="Solute-binding protein family 3/N-terminal" evidence="2">
    <location>
        <begin position="40"/>
        <end position="229"/>
    </location>
</feature>
<reference evidence="4" key="1">
    <citation type="submission" date="2018-02" db="EMBL/GenBank/DDBJ databases">
        <authorList>
            <person name="O'Hara-Hanley K."/>
            <person name="Soby S."/>
        </authorList>
    </citation>
    <scope>NUCLEOTIDE SEQUENCE [LARGE SCALE GENOMIC DNA]</scope>
    <source>
        <strain evidence="4">MWU14-2602</strain>
    </source>
</reference>
<accession>A0A2S5DEY4</accession>
<gene>
    <name evidence="3" type="ORF">C2I19_12780</name>
</gene>
<comment type="caution">
    <text evidence="3">The sequence shown here is derived from an EMBL/GenBank/DDBJ whole genome shotgun (WGS) entry which is preliminary data.</text>
</comment>
<dbReference type="Pfam" id="PF00497">
    <property type="entry name" value="SBP_bac_3"/>
    <property type="match status" value="1"/>
</dbReference>
<feature type="signal peptide" evidence="1">
    <location>
        <begin position="1"/>
        <end position="18"/>
    </location>
</feature>
<feature type="chain" id="PRO_5015561296" description="Solute-binding protein family 3/N-terminal domain-containing protein" evidence="1">
    <location>
        <begin position="19"/>
        <end position="233"/>
    </location>
</feature>
<dbReference type="PANTHER" id="PTHR38834">
    <property type="entry name" value="PERIPLASMIC SUBSTRATE BINDING PROTEIN FAMILY 3"/>
    <property type="match status" value="1"/>
</dbReference>
<dbReference type="Proteomes" id="UP000237082">
    <property type="component" value="Unassembled WGS sequence"/>
</dbReference>
<dbReference type="PANTHER" id="PTHR38834:SF3">
    <property type="entry name" value="SOLUTE-BINDING PROTEIN FAMILY 3_N-TERMINAL DOMAIN-CONTAINING PROTEIN"/>
    <property type="match status" value="1"/>
</dbReference>
<evidence type="ECO:0000259" key="2">
    <source>
        <dbReference type="Pfam" id="PF00497"/>
    </source>
</evidence>
<proteinExistence type="predicted"/>
<name>A0A2S5DEY4_9NEIS</name>
<evidence type="ECO:0000313" key="3">
    <source>
        <dbReference type="EMBL" id="POZ61663.1"/>
    </source>
</evidence>